<protein>
    <submittedName>
        <fullName evidence="1">Uncharacterized protein</fullName>
    </submittedName>
</protein>
<evidence type="ECO:0000313" key="2">
    <source>
        <dbReference type="Proteomes" id="UP000308092"/>
    </source>
</evidence>
<sequence length="91" mass="10131">MEIVKAGDILFCEKAFSPAFHDANEFRQGLAFLINAKTDAMTVGTQAELIVLIFQKLYQNTSLMPTYTNLYHGSYKPANVSEVDDIPVVNT</sequence>
<accession>A0A4S3J395</accession>
<name>A0A4S3J395_9EURO</name>
<dbReference type="VEuPathDB" id="FungiDB:EYZ11_011240"/>
<organism evidence="1 2">
    <name type="scientific">Aspergillus tanneri</name>
    <dbReference type="NCBI Taxonomy" id="1220188"/>
    <lineage>
        <taxon>Eukaryota</taxon>
        <taxon>Fungi</taxon>
        <taxon>Dikarya</taxon>
        <taxon>Ascomycota</taxon>
        <taxon>Pezizomycotina</taxon>
        <taxon>Eurotiomycetes</taxon>
        <taxon>Eurotiomycetidae</taxon>
        <taxon>Eurotiales</taxon>
        <taxon>Aspergillaceae</taxon>
        <taxon>Aspergillus</taxon>
        <taxon>Aspergillus subgen. Circumdati</taxon>
    </lineage>
</organism>
<reference evidence="1 2" key="1">
    <citation type="submission" date="2019-03" db="EMBL/GenBank/DDBJ databases">
        <title>The genome sequence of a newly discovered highly antifungal drug resistant Aspergillus species, Aspergillus tanneri NIH 1004.</title>
        <authorList>
            <person name="Mounaud S."/>
            <person name="Singh I."/>
            <person name="Joardar V."/>
            <person name="Pakala S."/>
            <person name="Pakala S."/>
            <person name="Venepally P."/>
            <person name="Hoover J."/>
            <person name="Nierman W."/>
            <person name="Chung J."/>
            <person name="Losada L."/>
        </authorList>
    </citation>
    <scope>NUCLEOTIDE SEQUENCE [LARGE SCALE GENOMIC DNA]</scope>
    <source>
        <strain evidence="1 2">NIH1004</strain>
    </source>
</reference>
<proteinExistence type="predicted"/>
<dbReference type="Proteomes" id="UP000308092">
    <property type="component" value="Unassembled WGS sequence"/>
</dbReference>
<comment type="caution">
    <text evidence="1">The sequence shown here is derived from an EMBL/GenBank/DDBJ whole genome shotgun (WGS) entry which is preliminary data.</text>
</comment>
<keyword evidence="2" id="KW-1185">Reference proteome</keyword>
<evidence type="ECO:0000313" key="1">
    <source>
        <dbReference type="EMBL" id="THC89313.1"/>
    </source>
</evidence>
<dbReference type="EMBL" id="SOSA01000675">
    <property type="protein sequence ID" value="THC89313.1"/>
    <property type="molecule type" value="Genomic_DNA"/>
</dbReference>
<dbReference type="AlphaFoldDB" id="A0A4S3J395"/>
<dbReference type="STRING" id="1220188.A0A4S3J395"/>
<gene>
    <name evidence="1" type="ORF">EYZ11_011240</name>
</gene>